<feature type="domain" description="Kinesin motor" evidence="8">
    <location>
        <begin position="756"/>
        <end position="1104"/>
    </location>
</feature>
<dbReference type="InterPro" id="IPR001202">
    <property type="entry name" value="WW_dom"/>
</dbReference>
<dbReference type="PROSITE" id="PS50088">
    <property type="entry name" value="ANK_REPEAT"/>
    <property type="match status" value="3"/>
</dbReference>
<dbReference type="Gene3D" id="3.40.850.10">
    <property type="entry name" value="Kinesin motor domain"/>
    <property type="match status" value="1"/>
</dbReference>
<dbReference type="InterPro" id="IPR036770">
    <property type="entry name" value="Ankyrin_rpt-contain_sf"/>
</dbReference>
<feature type="region of interest" description="Disordered" evidence="6">
    <location>
        <begin position="1127"/>
        <end position="1152"/>
    </location>
</feature>
<evidence type="ECO:0000256" key="3">
    <source>
        <dbReference type="PROSITE-ProRule" id="PRU00023"/>
    </source>
</evidence>
<evidence type="ECO:0000256" key="5">
    <source>
        <dbReference type="SAM" id="Coils"/>
    </source>
</evidence>
<dbReference type="PROSITE" id="PS50297">
    <property type="entry name" value="ANK_REP_REGION"/>
    <property type="match status" value="2"/>
</dbReference>
<dbReference type="Pfam" id="PF12796">
    <property type="entry name" value="Ank_2"/>
    <property type="match status" value="1"/>
</dbReference>
<dbReference type="FunFam" id="3.40.850.10:FF:000113">
    <property type="entry name" value="Kinesin-like protein"/>
    <property type="match status" value="1"/>
</dbReference>
<dbReference type="InterPro" id="IPR036961">
    <property type="entry name" value="Kinesin_motor_dom_sf"/>
</dbReference>
<dbReference type="InterPro" id="IPR019821">
    <property type="entry name" value="Kinesin_motor_CS"/>
</dbReference>
<feature type="compositionally biased region" description="Polar residues" evidence="6">
    <location>
        <begin position="1"/>
        <end position="11"/>
    </location>
</feature>
<protein>
    <recommendedName>
        <fullName evidence="11">Kinesin-like protein</fullName>
    </recommendedName>
</protein>
<dbReference type="GO" id="GO:0005524">
    <property type="term" value="F:ATP binding"/>
    <property type="evidence" value="ECO:0007669"/>
    <property type="project" value="UniProtKB-UniRule"/>
</dbReference>
<evidence type="ECO:0000313" key="10">
    <source>
        <dbReference type="Proteomes" id="UP001165082"/>
    </source>
</evidence>
<dbReference type="OrthoDB" id="3176171at2759"/>
<reference evidence="9" key="1">
    <citation type="submission" date="2022-07" db="EMBL/GenBank/DDBJ databases">
        <title>Genome analysis of Parmales, a sister group of diatoms, reveals the evolutionary specialization of diatoms from phago-mixotrophs to photoautotrophs.</title>
        <authorList>
            <person name="Ban H."/>
            <person name="Sato S."/>
            <person name="Yoshikawa S."/>
            <person name="Kazumasa Y."/>
            <person name="Nakamura Y."/>
            <person name="Ichinomiya M."/>
            <person name="Saitoh K."/>
            <person name="Sato N."/>
            <person name="Blanc-Mathieu R."/>
            <person name="Endo H."/>
            <person name="Kuwata A."/>
            <person name="Ogata H."/>
        </authorList>
    </citation>
    <scope>NUCLEOTIDE SEQUENCE</scope>
</reference>
<dbReference type="PANTHER" id="PTHR47972">
    <property type="entry name" value="KINESIN-LIKE PROTEIN KLP-3"/>
    <property type="match status" value="1"/>
</dbReference>
<dbReference type="InterPro" id="IPR036020">
    <property type="entry name" value="WW_dom_sf"/>
</dbReference>
<gene>
    <name evidence="9" type="ORF">TrRE_jg10575</name>
</gene>
<proteinExistence type="inferred from homology"/>
<feature type="compositionally biased region" description="Basic residues" evidence="6">
    <location>
        <begin position="94"/>
        <end position="119"/>
    </location>
</feature>
<dbReference type="SUPFAM" id="SSF51045">
    <property type="entry name" value="WW domain"/>
    <property type="match status" value="1"/>
</dbReference>
<dbReference type="PROSITE" id="PS00411">
    <property type="entry name" value="KINESIN_MOTOR_1"/>
    <property type="match status" value="1"/>
</dbReference>
<dbReference type="Pfam" id="PF13857">
    <property type="entry name" value="Ank_5"/>
    <property type="match status" value="1"/>
</dbReference>
<dbReference type="AlphaFoldDB" id="A0A9W7CCY5"/>
<feature type="domain" description="WW" evidence="7">
    <location>
        <begin position="345"/>
        <end position="372"/>
    </location>
</feature>
<accession>A0A9W7CCY5</accession>
<evidence type="ECO:0000259" key="8">
    <source>
        <dbReference type="PROSITE" id="PS50067"/>
    </source>
</evidence>
<feature type="repeat" description="ANK" evidence="3">
    <location>
        <begin position="246"/>
        <end position="278"/>
    </location>
</feature>
<feature type="coiled-coil region" evidence="5">
    <location>
        <begin position="448"/>
        <end position="475"/>
    </location>
</feature>
<feature type="binding site" evidence="4">
    <location>
        <begin position="845"/>
        <end position="852"/>
    </location>
    <ligand>
        <name>ATP</name>
        <dbReference type="ChEBI" id="CHEBI:30616"/>
    </ligand>
</feature>
<dbReference type="CDD" id="cd00201">
    <property type="entry name" value="WW"/>
    <property type="match status" value="1"/>
</dbReference>
<dbReference type="SMART" id="SM00129">
    <property type="entry name" value="KISc"/>
    <property type="match status" value="1"/>
</dbReference>
<evidence type="ECO:0008006" key="11">
    <source>
        <dbReference type="Google" id="ProtNLM"/>
    </source>
</evidence>
<dbReference type="Proteomes" id="UP001165082">
    <property type="component" value="Unassembled WGS sequence"/>
</dbReference>
<dbReference type="InterPro" id="IPR027417">
    <property type="entry name" value="P-loop_NTPase"/>
</dbReference>
<dbReference type="InterPro" id="IPR027640">
    <property type="entry name" value="Kinesin-like_fam"/>
</dbReference>
<feature type="region of interest" description="Disordered" evidence="6">
    <location>
        <begin position="1"/>
        <end position="130"/>
    </location>
</feature>
<dbReference type="GO" id="GO:0003777">
    <property type="term" value="F:microtubule motor activity"/>
    <property type="evidence" value="ECO:0007669"/>
    <property type="project" value="InterPro"/>
</dbReference>
<keyword evidence="2 4" id="KW-0067">ATP-binding</keyword>
<feature type="coiled-coil region" evidence="5">
    <location>
        <begin position="505"/>
        <end position="574"/>
    </location>
</feature>
<dbReference type="PROSITE" id="PS50067">
    <property type="entry name" value="KINESIN_MOTOR_2"/>
    <property type="match status" value="1"/>
</dbReference>
<sequence length="1152" mass="125370">MGSGSSSTKYAQSAKVDPTPPQNDPATPIADPAANVASNPPTRTPPKTPINGSKAKSSKKKKKKNWDSSSSESSDESSSSSSSDSDSDSSGSDHHHHGSSKKRRRRKHKKRKKNRRKHRDTPELSQPLEIDDEDRQLLELLQEYFGFYGTGDEYSDQIVRETLDKLGPDVLNLTDEYGNTILLLATQYGAFDLVPKLLNKGVDVNIRNKDGASPLHFCCYTDTFSPESAQLLIENGATAEVIEKSYGCTPLHWAASAGDTSLCKLLCNAGALPSTMDNHGCDPVAYATQHENAQDCVDFLKTVKKNMSSFNLSAPTPPKGKYVGKQQNSPFPSLDEANINNMDAWEKQKDDDGNVYYINGISGESMWEDEFKEFSKQQSLVTPARDPTRRPSLDTSVSKETFEQRLKSMQEKMELQLVEQLKSLEHKIGSPGGIVSGGQNSFVDDTTVELLRSEVAKKELEILKLNKQIIDLQEQLSKGGGGGSTGAAEAKDPNEVEMWVSSSKATKMEEDIKSKTGKVEELTKQNLELQTAITSVERLLVVTEKKLENEQETVNSLKDQLERERRAKEEAMGLLDGDDGSGGGEISKEVMEAARKADLERITSLEADMKKSTEKASKDMLQLSKRLETKENMLLEAQSKLSTMRDDLVQSMGAQEEEMGDMKKEHGEALAAVKKELQEQQLLRLSQITELNEAKLAAENAAKQQAILLEKIKTNDAKIKEASGLLDNNERLHKALAIETERRKTLHNKIEDMKGRIRVYVRIRPLSKTEIGNGSTEACKAESKKTALILPDPEKKGDIAKTWDFDSVFSGDVAAGNTQGNVFKDTSYLITSAVDGFNVCIFAYGQTGSGKTFTMFGAGGVGGGIGEDGTVDPLTGLAPRAAAELFRVLKEREASSDVAISATMFELYNDAVVDLLAPADKSIGKKPKLDIKLAEHSKTGFVEVVGSVEEEVSNVQGLLDLFKRGAESRTVASTQMNADSSRSHLITSIKTKVTNKRTGSTVSGKLTLVDLAGSERVGKSGATGEQLKEAQSINKSLSALGDVISALTTGSKHVPYRNHPLTMLMSDSIGGNAKTLMFVCCSPADYNRSETGNSLDFAKRCKNVKNYQQGGSAGQAAQLKALKAELNKLKGGGRERRGPGGPPGAMRRPGKM</sequence>
<dbReference type="SUPFAM" id="SSF52540">
    <property type="entry name" value="P-loop containing nucleoside triphosphate hydrolases"/>
    <property type="match status" value="1"/>
</dbReference>
<dbReference type="PROSITE" id="PS50020">
    <property type="entry name" value="WW_DOMAIN_2"/>
    <property type="match status" value="1"/>
</dbReference>
<feature type="repeat" description="ANK" evidence="3">
    <location>
        <begin position="210"/>
        <end position="244"/>
    </location>
</feature>
<dbReference type="Pfam" id="PF00225">
    <property type="entry name" value="Kinesin"/>
    <property type="match status" value="1"/>
</dbReference>
<evidence type="ECO:0000259" key="7">
    <source>
        <dbReference type="PROSITE" id="PS50020"/>
    </source>
</evidence>
<dbReference type="PANTHER" id="PTHR47972:SF16">
    <property type="entry name" value="KINESIN-LIKE PROTEIN"/>
    <property type="match status" value="1"/>
</dbReference>
<dbReference type="InterPro" id="IPR002110">
    <property type="entry name" value="Ankyrin_rpt"/>
</dbReference>
<name>A0A9W7CCY5_9STRA</name>
<feature type="compositionally biased region" description="Basic and acidic residues" evidence="6">
    <location>
        <begin position="1127"/>
        <end position="1138"/>
    </location>
</feature>
<feature type="compositionally biased region" description="Low complexity" evidence="6">
    <location>
        <begin position="67"/>
        <end position="90"/>
    </location>
</feature>
<comment type="similarity">
    <text evidence="4">Belongs to the TRAFAC class myosin-kinesin ATPase superfamily. Kinesin family.</text>
</comment>
<dbReference type="EMBL" id="BRXZ01000214">
    <property type="protein sequence ID" value="GMI07550.1"/>
    <property type="molecule type" value="Genomic_DNA"/>
</dbReference>
<organism evidence="9 10">
    <name type="scientific">Triparma retinervis</name>
    <dbReference type="NCBI Taxonomy" id="2557542"/>
    <lineage>
        <taxon>Eukaryota</taxon>
        <taxon>Sar</taxon>
        <taxon>Stramenopiles</taxon>
        <taxon>Ochrophyta</taxon>
        <taxon>Bolidophyceae</taxon>
        <taxon>Parmales</taxon>
        <taxon>Triparmaceae</taxon>
        <taxon>Triparma</taxon>
    </lineage>
</organism>
<dbReference type="Gene3D" id="1.25.40.20">
    <property type="entry name" value="Ankyrin repeat-containing domain"/>
    <property type="match status" value="1"/>
</dbReference>
<feature type="coiled-coil region" evidence="5">
    <location>
        <begin position="620"/>
        <end position="647"/>
    </location>
</feature>
<evidence type="ECO:0000256" key="1">
    <source>
        <dbReference type="ARBA" id="ARBA00022741"/>
    </source>
</evidence>
<keyword evidence="5" id="KW-0175">Coiled coil</keyword>
<keyword evidence="3" id="KW-0040">ANK repeat</keyword>
<comment type="caution">
    <text evidence="9">The sequence shown here is derived from an EMBL/GenBank/DDBJ whole genome shotgun (WGS) entry which is preliminary data.</text>
</comment>
<dbReference type="Gene3D" id="2.20.70.10">
    <property type="match status" value="1"/>
</dbReference>
<keyword evidence="4" id="KW-0505">Motor protein</keyword>
<dbReference type="InterPro" id="IPR001752">
    <property type="entry name" value="Kinesin_motor_dom"/>
</dbReference>
<evidence type="ECO:0000256" key="6">
    <source>
        <dbReference type="SAM" id="MobiDB-lite"/>
    </source>
</evidence>
<evidence type="ECO:0000256" key="2">
    <source>
        <dbReference type="ARBA" id="ARBA00022840"/>
    </source>
</evidence>
<dbReference type="GO" id="GO:0007018">
    <property type="term" value="P:microtubule-based movement"/>
    <property type="evidence" value="ECO:0007669"/>
    <property type="project" value="InterPro"/>
</dbReference>
<keyword evidence="1 4" id="KW-0547">Nucleotide-binding</keyword>
<feature type="region of interest" description="Disordered" evidence="6">
    <location>
        <begin position="378"/>
        <end position="397"/>
    </location>
</feature>
<dbReference type="SMART" id="SM00248">
    <property type="entry name" value="ANK"/>
    <property type="match status" value="4"/>
</dbReference>
<dbReference type="GO" id="GO:0008017">
    <property type="term" value="F:microtubule binding"/>
    <property type="evidence" value="ECO:0007669"/>
    <property type="project" value="InterPro"/>
</dbReference>
<keyword evidence="10" id="KW-1185">Reference proteome</keyword>
<dbReference type="SUPFAM" id="SSF48403">
    <property type="entry name" value="Ankyrin repeat"/>
    <property type="match status" value="1"/>
</dbReference>
<dbReference type="PRINTS" id="PR00380">
    <property type="entry name" value="KINESINHEAVY"/>
</dbReference>
<evidence type="ECO:0000313" key="9">
    <source>
        <dbReference type="EMBL" id="GMI07550.1"/>
    </source>
</evidence>
<feature type="repeat" description="ANK" evidence="3">
    <location>
        <begin position="177"/>
        <end position="209"/>
    </location>
</feature>
<evidence type="ECO:0000256" key="4">
    <source>
        <dbReference type="PROSITE-ProRule" id="PRU00283"/>
    </source>
</evidence>